<accession>A0ABU4GL19</accession>
<reference evidence="5 6" key="1">
    <citation type="submission" date="2023-10" db="EMBL/GenBank/DDBJ databases">
        <title>A novel Glycoside Hydrolase 43-Like Enzyme from Clostrdium boliviensis is an Endo-xylanase, and a Candidate for Xylooligosaccharides Production from Different Xylan Substrates.</title>
        <authorList>
            <person name="Alvarez M.T."/>
            <person name="Rocabado-Villegas L.R."/>
            <person name="Salas-Veizaga D.M."/>
            <person name="Linares-Pasten J.A."/>
            <person name="Gudmundsdottir E.E."/>
            <person name="Hreggvidsson G.O."/>
            <person name="Adlercreutz P."/>
            <person name="Nordberg Karlsson E."/>
        </authorList>
    </citation>
    <scope>NUCLEOTIDE SEQUENCE [LARGE SCALE GENOMIC DNA]</scope>
    <source>
        <strain evidence="5 6">E-1</strain>
    </source>
</reference>
<dbReference type="InterPro" id="IPR051081">
    <property type="entry name" value="HTH_MetalResp_TranReg"/>
</dbReference>
<dbReference type="PRINTS" id="PR00778">
    <property type="entry name" value="HTHARSR"/>
</dbReference>
<dbReference type="SUPFAM" id="SSF46785">
    <property type="entry name" value="Winged helix' DNA-binding domain"/>
    <property type="match status" value="1"/>
</dbReference>
<sequence>MNNEELLIDCTRQIEESIDFEFFKALFDPVRCDIMKYLAINGRKNIKDISENFTQDRSVISRHLDLMYRYGIVDKIKESRNIFYQLNDKYILEKFKITTDNLKKIIQV</sequence>
<feature type="domain" description="HTH arsR-type" evidence="4">
    <location>
        <begin position="11"/>
        <end position="106"/>
    </location>
</feature>
<organism evidence="5 6">
    <name type="scientific">Clostridium boliviensis</name>
    <dbReference type="NCBI Taxonomy" id="318465"/>
    <lineage>
        <taxon>Bacteria</taxon>
        <taxon>Bacillati</taxon>
        <taxon>Bacillota</taxon>
        <taxon>Clostridia</taxon>
        <taxon>Eubacteriales</taxon>
        <taxon>Clostridiaceae</taxon>
        <taxon>Clostridium</taxon>
    </lineage>
</organism>
<dbReference type="EMBL" id="JAWONS010000186">
    <property type="protein sequence ID" value="MDW2798317.1"/>
    <property type="molecule type" value="Genomic_DNA"/>
</dbReference>
<dbReference type="Pfam" id="PF01022">
    <property type="entry name" value="HTH_5"/>
    <property type="match status" value="1"/>
</dbReference>
<dbReference type="InterPro" id="IPR001845">
    <property type="entry name" value="HTH_ArsR_DNA-bd_dom"/>
</dbReference>
<comment type="caution">
    <text evidence="5">The sequence shown here is derived from an EMBL/GenBank/DDBJ whole genome shotgun (WGS) entry which is preliminary data.</text>
</comment>
<dbReference type="Proteomes" id="UP001276854">
    <property type="component" value="Unassembled WGS sequence"/>
</dbReference>
<gene>
    <name evidence="5" type="ORF">RZO55_12105</name>
</gene>
<dbReference type="RefSeq" id="WP_318064557.1">
    <property type="nucleotide sequence ID" value="NZ_JAWONS010000186.1"/>
</dbReference>
<dbReference type="PANTHER" id="PTHR33154">
    <property type="entry name" value="TRANSCRIPTIONAL REGULATOR, ARSR FAMILY"/>
    <property type="match status" value="1"/>
</dbReference>
<dbReference type="SMART" id="SM00418">
    <property type="entry name" value="HTH_ARSR"/>
    <property type="match status" value="1"/>
</dbReference>
<evidence type="ECO:0000313" key="6">
    <source>
        <dbReference type="Proteomes" id="UP001276854"/>
    </source>
</evidence>
<dbReference type="Gene3D" id="1.10.10.10">
    <property type="entry name" value="Winged helix-like DNA-binding domain superfamily/Winged helix DNA-binding domain"/>
    <property type="match status" value="1"/>
</dbReference>
<keyword evidence="3" id="KW-0804">Transcription</keyword>
<evidence type="ECO:0000256" key="3">
    <source>
        <dbReference type="ARBA" id="ARBA00023163"/>
    </source>
</evidence>
<keyword evidence="2" id="KW-0238">DNA-binding</keyword>
<evidence type="ECO:0000256" key="2">
    <source>
        <dbReference type="ARBA" id="ARBA00023125"/>
    </source>
</evidence>
<evidence type="ECO:0000313" key="5">
    <source>
        <dbReference type="EMBL" id="MDW2798317.1"/>
    </source>
</evidence>
<dbReference type="PROSITE" id="PS50987">
    <property type="entry name" value="HTH_ARSR_2"/>
    <property type="match status" value="1"/>
</dbReference>
<evidence type="ECO:0000259" key="4">
    <source>
        <dbReference type="PROSITE" id="PS50987"/>
    </source>
</evidence>
<keyword evidence="1" id="KW-0805">Transcription regulation</keyword>
<dbReference type="CDD" id="cd00090">
    <property type="entry name" value="HTH_ARSR"/>
    <property type="match status" value="1"/>
</dbReference>
<dbReference type="InterPro" id="IPR011991">
    <property type="entry name" value="ArsR-like_HTH"/>
</dbReference>
<dbReference type="InterPro" id="IPR036388">
    <property type="entry name" value="WH-like_DNA-bd_sf"/>
</dbReference>
<proteinExistence type="predicted"/>
<protein>
    <submittedName>
        <fullName evidence="5">Winged helix-turn-helix domain-containing protein</fullName>
    </submittedName>
</protein>
<dbReference type="PANTHER" id="PTHR33154:SF33">
    <property type="entry name" value="TRANSCRIPTIONAL REPRESSOR SDPR"/>
    <property type="match status" value="1"/>
</dbReference>
<evidence type="ECO:0000256" key="1">
    <source>
        <dbReference type="ARBA" id="ARBA00023015"/>
    </source>
</evidence>
<dbReference type="InterPro" id="IPR036390">
    <property type="entry name" value="WH_DNA-bd_sf"/>
</dbReference>
<name>A0ABU4GL19_9CLOT</name>
<keyword evidence="6" id="KW-1185">Reference proteome</keyword>